<evidence type="ECO:0000259" key="4">
    <source>
        <dbReference type="PROSITE" id="PS01124"/>
    </source>
</evidence>
<dbReference type="RefSeq" id="WP_111368458.1">
    <property type="nucleotide sequence ID" value="NZ_VINQ01000007.1"/>
</dbReference>
<dbReference type="PANTHER" id="PTHR47894">
    <property type="entry name" value="HTH-TYPE TRANSCRIPTIONAL REGULATOR GADX"/>
    <property type="match status" value="1"/>
</dbReference>
<dbReference type="InterPro" id="IPR009057">
    <property type="entry name" value="Homeodomain-like_sf"/>
</dbReference>
<dbReference type="GO" id="GO:0003700">
    <property type="term" value="F:DNA-binding transcription factor activity"/>
    <property type="evidence" value="ECO:0007669"/>
    <property type="project" value="InterPro"/>
</dbReference>
<dbReference type="InterPro" id="IPR032687">
    <property type="entry name" value="AraC-type_N"/>
</dbReference>
<feature type="domain" description="HTH araC/xylS-type" evidence="4">
    <location>
        <begin position="234"/>
        <end position="332"/>
    </location>
</feature>
<organism evidence="5 6">
    <name type="scientific">Aquicoccus porphyridii</name>
    <dbReference type="NCBI Taxonomy" id="1852029"/>
    <lineage>
        <taxon>Bacteria</taxon>
        <taxon>Pseudomonadati</taxon>
        <taxon>Pseudomonadota</taxon>
        <taxon>Alphaproteobacteria</taxon>
        <taxon>Rhodobacterales</taxon>
        <taxon>Paracoccaceae</taxon>
        <taxon>Aquicoccus</taxon>
    </lineage>
</organism>
<evidence type="ECO:0000313" key="6">
    <source>
        <dbReference type="Proteomes" id="UP000325291"/>
    </source>
</evidence>
<keyword evidence="1" id="KW-0805">Transcription regulation</keyword>
<dbReference type="Pfam" id="PF12625">
    <property type="entry name" value="Arabinose_bd"/>
    <property type="match status" value="1"/>
</dbReference>
<protein>
    <submittedName>
        <fullName evidence="5">AraC family transcriptional regulator</fullName>
    </submittedName>
</protein>
<reference evidence="5 6" key="1">
    <citation type="submission" date="2019-07" db="EMBL/GenBank/DDBJ databases">
        <title>Aquicoccus porphyridii gen. nov., sp. nov., isolated from a small marine red alga, Porphyridium marinum.</title>
        <authorList>
            <person name="Liu L."/>
        </authorList>
    </citation>
    <scope>NUCLEOTIDE SEQUENCE [LARGE SCALE GENOMIC DNA]</scope>
    <source>
        <strain evidence="5 6">L1 8-17</strain>
    </source>
</reference>
<name>A0A5A9ZD03_9RHOB</name>
<sequence length="334" mass="37311">MRQLPPDKFKVQRVFWRGLETIGLPPAQVLRLARLPATLHLDPNSQVTTAQYFALLRAAEELCGDPASGFKTVAQGDPSLLPPSLLIANYARNYRDGLARTARFKPLFAPERLHVSEDGGDWSLWAEWHHAPDQEPPLVADITFAALLELGRRNTRVRIVPRRVELSRPDDGGGAHEHYYGCPVPFGAARNILVLKAEDLDRPFRGHNPEMLEILGPALSEALAELTAQGSVSAQVKAVMKKMLPSGRPELREVARELGVGERTLQRRIAEEGGNLRQLLTEARRDLGRQLLLEPSMEIGEVAILLGFEDSNSFYRAFRSWEGTTPARWRELQA</sequence>
<dbReference type="GO" id="GO:0000976">
    <property type="term" value="F:transcription cis-regulatory region binding"/>
    <property type="evidence" value="ECO:0007669"/>
    <property type="project" value="TreeGrafter"/>
</dbReference>
<keyword evidence="2" id="KW-0238">DNA-binding</keyword>
<keyword evidence="3" id="KW-0804">Transcription</keyword>
<dbReference type="Gene3D" id="1.10.10.60">
    <property type="entry name" value="Homeodomain-like"/>
    <property type="match status" value="1"/>
</dbReference>
<dbReference type="PROSITE" id="PS01124">
    <property type="entry name" value="HTH_ARAC_FAMILY_2"/>
    <property type="match status" value="1"/>
</dbReference>
<dbReference type="InterPro" id="IPR018062">
    <property type="entry name" value="HTH_AraC-typ_CS"/>
</dbReference>
<dbReference type="SUPFAM" id="SSF46689">
    <property type="entry name" value="Homeodomain-like"/>
    <property type="match status" value="1"/>
</dbReference>
<gene>
    <name evidence="5" type="ORF">FLO80_10910</name>
</gene>
<dbReference type="Pfam" id="PF12833">
    <property type="entry name" value="HTH_18"/>
    <property type="match status" value="1"/>
</dbReference>
<dbReference type="SMART" id="SM00342">
    <property type="entry name" value="HTH_ARAC"/>
    <property type="match status" value="1"/>
</dbReference>
<evidence type="ECO:0000313" key="5">
    <source>
        <dbReference type="EMBL" id="KAA0914875.1"/>
    </source>
</evidence>
<dbReference type="AlphaFoldDB" id="A0A5A9ZD03"/>
<accession>A0A5A9ZD03</accession>
<dbReference type="InterPro" id="IPR018060">
    <property type="entry name" value="HTH_AraC"/>
</dbReference>
<dbReference type="EMBL" id="VINQ01000007">
    <property type="protein sequence ID" value="KAA0914875.1"/>
    <property type="molecule type" value="Genomic_DNA"/>
</dbReference>
<evidence type="ECO:0000256" key="3">
    <source>
        <dbReference type="ARBA" id="ARBA00023163"/>
    </source>
</evidence>
<dbReference type="Proteomes" id="UP000325291">
    <property type="component" value="Unassembled WGS sequence"/>
</dbReference>
<dbReference type="PANTHER" id="PTHR47894:SF1">
    <property type="entry name" value="HTH-TYPE TRANSCRIPTIONAL REGULATOR VQSM"/>
    <property type="match status" value="1"/>
</dbReference>
<dbReference type="PROSITE" id="PS00041">
    <property type="entry name" value="HTH_ARAC_FAMILY_1"/>
    <property type="match status" value="1"/>
</dbReference>
<comment type="caution">
    <text evidence="5">The sequence shown here is derived from an EMBL/GenBank/DDBJ whole genome shotgun (WGS) entry which is preliminary data.</text>
</comment>
<keyword evidence="6" id="KW-1185">Reference proteome</keyword>
<evidence type="ECO:0000256" key="2">
    <source>
        <dbReference type="ARBA" id="ARBA00023125"/>
    </source>
</evidence>
<proteinExistence type="predicted"/>
<evidence type="ECO:0000256" key="1">
    <source>
        <dbReference type="ARBA" id="ARBA00023015"/>
    </source>
</evidence>
<dbReference type="GO" id="GO:0005829">
    <property type="term" value="C:cytosol"/>
    <property type="evidence" value="ECO:0007669"/>
    <property type="project" value="TreeGrafter"/>
</dbReference>